<sequence>MLTPIFKRNYHLHHAGFAQKQGIANAYHWDTTYPFGLSAGQLPSPNPAPPNFDLQRRKINNDNYLTVSDIQKKPVAMCFRHWFNISLIHVI</sequence>
<protein>
    <submittedName>
        <fullName evidence="1">Uncharacterized protein</fullName>
    </submittedName>
</protein>
<organism evidence="1 2">
    <name type="scientific">Araneus ventricosus</name>
    <name type="common">Orbweaver spider</name>
    <name type="synonym">Epeira ventricosa</name>
    <dbReference type="NCBI Taxonomy" id="182803"/>
    <lineage>
        <taxon>Eukaryota</taxon>
        <taxon>Metazoa</taxon>
        <taxon>Ecdysozoa</taxon>
        <taxon>Arthropoda</taxon>
        <taxon>Chelicerata</taxon>
        <taxon>Arachnida</taxon>
        <taxon>Araneae</taxon>
        <taxon>Araneomorphae</taxon>
        <taxon>Entelegynae</taxon>
        <taxon>Araneoidea</taxon>
        <taxon>Araneidae</taxon>
        <taxon>Araneus</taxon>
    </lineage>
</organism>
<gene>
    <name evidence="1" type="ORF">AVEN_273958_1</name>
</gene>
<accession>A0A4Y2VWA0</accession>
<evidence type="ECO:0000313" key="2">
    <source>
        <dbReference type="Proteomes" id="UP000499080"/>
    </source>
</evidence>
<evidence type="ECO:0000313" key="1">
    <source>
        <dbReference type="EMBL" id="GBO29399.1"/>
    </source>
</evidence>
<reference evidence="1 2" key="1">
    <citation type="journal article" date="2019" name="Sci. Rep.">
        <title>Orb-weaving spider Araneus ventricosus genome elucidates the spidroin gene catalogue.</title>
        <authorList>
            <person name="Kono N."/>
            <person name="Nakamura H."/>
            <person name="Ohtoshi R."/>
            <person name="Moran D.A.P."/>
            <person name="Shinohara A."/>
            <person name="Yoshida Y."/>
            <person name="Fujiwara M."/>
            <person name="Mori M."/>
            <person name="Tomita M."/>
            <person name="Arakawa K."/>
        </authorList>
    </citation>
    <scope>NUCLEOTIDE SEQUENCE [LARGE SCALE GENOMIC DNA]</scope>
</reference>
<proteinExistence type="predicted"/>
<comment type="caution">
    <text evidence="1">The sequence shown here is derived from an EMBL/GenBank/DDBJ whole genome shotgun (WGS) entry which is preliminary data.</text>
</comment>
<dbReference type="AlphaFoldDB" id="A0A4Y2VWA0"/>
<name>A0A4Y2VWA0_ARAVE</name>
<dbReference type="Proteomes" id="UP000499080">
    <property type="component" value="Unassembled WGS sequence"/>
</dbReference>
<dbReference type="EMBL" id="BGPR01052568">
    <property type="protein sequence ID" value="GBO29399.1"/>
    <property type="molecule type" value="Genomic_DNA"/>
</dbReference>
<keyword evidence="2" id="KW-1185">Reference proteome</keyword>